<dbReference type="Proteomes" id="UP001497382">
    <property type="component" value="Unassembled WGS sequence"/>
</dbReference>
<dbReference type="PANTHER" id="PTHR43385:SF1">
    <property type="entry name" value="RIBOFLAVIN TRANSPORTER RIBJ"/>
    <property type="match status" value="1"/>
</dbReference>
<keyword evidence="2" id="KW-0813">Transport</keyword>
<feature type="region of interest" description="Disordered" evidence="6">
    <location>
        <begin position="1"/>
        <end position="24"/>
    </location>
</feature>
<comment type="caution">
    <text evidence="8">The sequence shown here is derived from an EMBL/GenBank/DDBJ whole genome shotgun (WGS) entry which is preliminary data.</text>
</comment>
<feature type="transmembrane region" description="Helical" evidence="7">
    <location>
        <begin position="370"/>
        <end position="393"/>
    </location>
</feature>
<feature type="transmembrane region" description="Helical" evidence="7">
    <location>
        <begin position="433"/>
        <end position="453"/>
    </location>
</feature>
<evidence type="ECO:0000256" key="7">
    <source>
        <dbReference type="SAM" id="Phobius"/>
    </source>
</evidence>
<dbReference type="InterPro" id="IPR036259">
    <property type="entry name" value="MFS_trans_sf"/>
</dbReference>
<evidence type="ECO:0000313" key="9">
    <source>
        <dbReference type="Proteomes" id="UP001497382"/>
    </source>
</evidence>
<evidence type="ECO:0000256" key="3">
    <source>
        <dbReference type="ARBA" id="ARBA00022692"/>
    </source>
</evidence>
<dbReference type="InterPro" id="IPR052983">
    <property type="entry name" value="MFS_Riboflavin_Transporter"/>
</dbReference>
<dbReference type="SUPFAM" id="SSF103473">
    <property type="entry name" value="MFS general substrate transporter"/>
    <property type="match status" value="1"/>
</dbReference>
<feature type="transmembrane region" description="Helical" evidence="7">
    <location>
        <begin position="346"/>
        <end position="364"/>
    </location>
</feature>
<dbReference type="AlphaFoldDB" id="A0AAV2BBH7"/>
<evidence type="ECO:0000256" key="5">
    <source>
        <dbReference type="ARBA" id="ARBA00023136"/>
    </source>
</evidence>
<accession>A0AAV2BBH7</accession>
<dbReference type="GO" id="GO:0016020">
    <property type="term" value="C:membrane"/>
    <property type="evidence" value="ECO:0007669"/>
    <property type="project" value="UniProtKB-SubCell"/>
</dbReference>
<feature type="transmembrane region" description="Helical" evidence="7">
    <location>
        <begin position="308"/>
        <end position="334"/>
    </location>
</feature>
<evidence type="ECO:0000256" key="2">
    <source>
        <dbReference type="ARBA" id="ARBA00022448"/>
    </source>
</evidence>
<reference evidence="8 9" key="1">
    <citation type="submission" date="2024-04" db="EMBL/GenBank/DDBJ databases">
        <authorList>
            <person name="Rising A."/>
            <person name="Reimegard J."/>
            <person name="Sonavane S."/>
            <person name="Akerstrom W."/>
            <person name="Nylinder S."/>
            <person name="Hedman E."/>
            <person name="Kallberg Y."/>
        </authorList>
    </citation>
    <scope>NUCLEOTIDE SEQUENCE [LARGE SCALE GENOMIC DNA]</scope>
</reference>
<gene>
    <name evidence="8" type="ORF">LARSCL_LOCUS17940</name>
</gene>
<sequence>MLLQNPDTGQEQKHSGTERSRAASINITGEYPPCTMKVSRCSLSGETFQDVRIRHSKNTNLHNEINGNDKEALISNTITQCKLNHKDDPKRRFSTEFLNCGDLQNMVKSNTVKQCKHGMKNDAFFQENTTKYDMKIKPDAIENLNSEKETAEGDQSKKYASNIRSQSFFERGNCGFSDDDFKKSDQLHQCATECFKPASKIKCIENQAECTKTIPKLLKYERIGSSSDFFLNPTLKKCHAEIPYTKDIDNRDKCSNELFPVFVNSVRTSGTIVDESFYERSDKTNKVSTISKREVTISQGLTIFLEPVFLLVLLGNAVYASSFIAFITVIVDFTMDIGISESDGKFVIMVFSVASNVGLLSLGWVTDGGYLSLTNFAALMLFLRTVTLCVIPYSNGFGMIMALVTVQGFFEASLANMFPLIVAEYYIDEIHELAISCTLFLCGPMYLGTPLLIGK</sequence>
<name>A0AAV2BBH7_9ARAC</name>
<keyword evidence="9" id="KW-1185">Reference proteome</keyword>
<feature type="transmembrane region" description="Helical" evidence="7">
    <location>
        <begin position="400"/>
        <end position="427"/>
    </location>
</feature>
<evidence type="ECO:0000256" key="6">
    <source>
        <dbReference type="SAM" id="MobiDB-lite"/>
    </source>
</evidence>
<evidence type="ECO:0000256" key="4">
    <source>
        <dbReference type="ARBA" id="ARBA00022989"/>
    </source>
</evidence>
<protein>
    <recommendedName>
        <fullName evidence="10">PIN-like protein</fullName>
    </recommendedName>
</protein>
<keyword evidence="3 7" id="KW-0812">Transmembrane</keyword>
<keyword evidence="5 7" id="KW-0472">Membrane</keyword>
<evidence type="ECO:0008006" key="10">
    <source>
        <dbReference type="Google" id="ProtNLM"/>
    </source>
</evidence>
<comment type="subcellular location">
    <subcellularLocation>
        <location evidence="1">Membrane</location>
        <topology evidence="1">Multi-pass membrane protein</topology>
    </subcellularLocation>
</comment>
<dbReference type="EMBL" id="CAXIEN010000317">
    <property type="protein sequence ID" value="CAL1292965.1"/>
    <property type="molecule type" value="Genomic_DNA"/>
</dbReference>
<keyword evidence="4 7" id="KW-1133">Transmembrane helix</keyword>
<proteinExistence type="predicted"/>
<dbReference type="PANTHER" id="PTHR43385">
    <property type="entry name" value="RIBOFLAVIN TRANSPORTER RIBJ"/>
    <property type="match status" value="1"/>
</dbReference>
<feature type="compositionally biased region" description="Basic and acidic residues" evidence="6">
    <location>
        <begin position="10"/>
        <end position="21"/>
    </location>
</feature>
<organism evidence="8 9">
    <name type="scientific">Larinioides sclopetarius</name>
    <dbReference type="NCBI Taxonomy" id="280406"/>
    <lineage>
        <taxon>Eukaryota</taxon>
        <taxon>Metazoa</taxon>
        <taxon>Ecdysozoa</taxon>
        <taxon>Arthropoda</taxon>
        <taxon>Chelicerata</taxon>
        <taxon>Arachnida</taxon>
        <taxon>Araneae</taxon>
        <taxon>Araneomorphae</taxon>
        <taxon>Entelegynae</taxon>
        <taxon>Araneoidea</taxon>
        <taxon>Araneidae</taxon>
        <taxon>Larinioides</taxon>
    </lineage>
</organism>
<evidence type="ECO:0000313" key="8">
    <source>
        <dbReference type="EMBL" id="CAL1292965.1"/>
    </source>
</evidence>
<evidence type="ECO:0000256" key="1">
    <source>
        <dbReference type="ARBA" id="ARBA00004141"/>
    </source>
</evidence>